<dbReference type="OrthoDB" id="2968466at2"/>
<keyword evidence="1" id="KW-0813">Transport</keyword>
<organism evidence="5 6">
    <name type="scientific">Salimicrobium halophilum</name>
    <dbReference type="NCBI Taxonomy" id="86666"/>
    <lineage>
        <taxon>Bacteria</taxon>
        <taxon>Bacillati</taxon>
        <taxon>Bacillota</taxon>
        <taxon>Bacilli</taxon>
        <taxon>Bacillales</taxon>
        <taxon>Bacillaceae</taxon>
        <taxon>Salimicrobium</taxon>
    </lineage>
</organism>
<dbReference type="InterPro" id="IPR051782">
    <property type="entry name" value="ABC_Transporter_VariousFunc"/>
</dbReference>
<evidence type="ECO:0000313" key="5">
    <source>
        <dbReference type="EMBL" id="SDJ14314.1"/>
    </source>
</evidence>
<dbReference type="AlphaFoldDB" id="A0A1G8RB77"/>
<dbReference type="GO" id="GO:0005524">
    <property type="term" value="F:ATP binding"/>
    <property type="evidence" value="ECO:0007669"/>
    <property type="project" value="UniProtKB-KW"/>
</dbReference>
<dbReference type="SUPFAM" id="SSF52540">
    <property type="entry name" value="P-loop containing nucleoside triphosphate hydrolases"/>
    <property type="match status" value="1"/>
</dbReference>
<evidence type="ECO:0000259" key="4">
    <source>
        <dbReference type="PROSITE" id="PS50893"/>
    </source>
</evidence>
<keyword evidence="2" id="KW-0547">Nucleotide-binding</keyword>
<dbReference type="SMART" id="SM00382">
    <property type="entry name" value="AAA"/>
    <property type="match status" value="1"/>
</dbReference>
<dbReference type="InterPro" id="IPR027417">
    <property type="entry name" value="P-loop_NTPase"/>
</dbReference>
<protein>
    <submittedName>
        <fullName evidence="5">ABC-2 type transport system ATP-binding protein</fullName>
    </submittedName>
</protein>
<dbReference type="Gene3D" id="3.40.50.300">
    <property type="entry name" value="P-loop containing nucleotide triphosphate hydrolases"/>
    <property type="match status" value="1"/>
</dbReference>
<dbReference type="EMBL" id="FNEV01000002">
    <property type="protein sequence ID" value="SDJ14314.1"/>
    <property type="molecule type" value="Genomic_DNA"/>
</dbReference>
<evidence type="ECO:0000313" key="6">
    <source>
        <dbReference type="Proteomes" id="UP000199225"/>
    </source>
</evidence>
<evidence type="ECO:0000256" key="1">
    <source>
        <dbReference type="ARBA" id="ARBA00022448"/>
    </source>
</evidence>
<keyword evidence="6" id="KW-1185">Reference proteome</keyword>
<gene>
    <name evidence="5" type="ORF">SAMN04490247_0938</name>
</gene>
<dbReference type="RefSeq" id="WP_093192542.1">
    <property type="nucleotide sequence ID" value="NZ_FNEV01000002.1"/>
</dbReference>
<evidence type="ECO:0000256" key="3">
    <source>
        <dbReference type="ARBA" id="ARBA00022840"/>
    </source>
</evidence>
<sequence>MHLQNVTYSYSKNELPLFQGLSLTFRQGKVNVVLGANGAGKTTLFDMLAGAMKRPEGFHDMFDQKEICYQLQGFGLPDTLRGKDLFRLFLNTDDDSPYDSPEQALHLELTDEEKERVHRLWNKKTGLMSVGERRWIMITSVCLLNRRLYLFDEPTSGLDPEARHHILRKIDHLATEERYVVMSTHILHELKHMDTHIFFLHNGKLMFEGSYEEYLQQAGTDDPDIAFEQMRKQTS</sequence>
<dbReference type="STRING" id="86666.SAMN04490247_0938"/>
<dbReference type="PANTHER" id="PTHR42939:SF1">
    <property type="entry name" value="ABC TRANSPORTER ATP-BINDING PROTEIN ALBC-RELATED"/>
    <property type="match status" value="1"/>
</dbReference>
<dbReference type="Pfam" id="PF00005">
    <property type="entry name" value="ABC_tran"/>
    <property type="match status" value="1"/>
</dbReference>
<feature type="domain" description="ABC transporter" evidence="4">
    <location>
        <begin position="1"/>
        <end position="227"/>
    </location>
</feature>
<accession>A0A1G8RB77</accession>
<keyword evidence="3 5" id="KW-0067">ATP-binding</keyword>
<dbReference type="InterPro" id="IPR003439">
    <property type="entry name" value="ABC_transporter-like_ATP-bd"/>
</dbReference>
<name>A0A1G8RB77_9BACI</name>
<reference evidence="6" key="1">
    <citation type="submission" date="2016-10" db="EMBL/GenBank/DDBJ databases">
        <authorList>
            <person name="Varghese N."/>
            <person name="Submissions S."/>
        </authorList>
    </citation>
    <scope>NUCLEOTIDE SEQUENCE [LARGE SCALE GENOMIC DNA]</scope>
    <source>
        <strain evidence="6">DSM 4771</strain>
    </source>
</reference>
<dbReference type="Proteomes" id="UP000199225">
    <property type="component" value="Unassembled WGS sequence"/>
</dbReference>
<dbReference type="PANTHER" id="PTHR42939">
    <property type="entry name" value="ABC TRANSPORTER ATP-BINDING PROTEIN ALBC-RELATED"/>
    <property type="match status" value="1"/>
</dbReference>
<proteinExistence type="predicted"/>
<dbReference type="GO" id="GO:0016887">
    <property type="term" value="F:ATP hydrolysis activity"/>
    <property type="evidence" value="ECO:0007669"/>
    <property type="project" value="InterPro"/>
</dbReference>
<evidence type="ECO:0000256" key="2">
    <source>
        <dbReference type="ARBA" id="ARBA00022741"/>
    </source>
</evidence>
<dbReference type="PROSITE" id="PS50893">
    <property type="entry name" value="ABC_TRANSPORTER_2"/>
    <property type="match status" value="1"/>
</dbReference>
<dbReference type="InterPro" id="IPR003593">
    <property type="entry name" value="AAA+_ATPase"/>
</dbReference>